<dbReference type="InterPro" id="IPR013763">
    <property type="entry name" value="Cyclin-like_dom"/>
</dbReference>
<evidence type="ECO:0000256" key="2">
    <source>
        <dbReference type="SAM" id="MobiDB-lite"/>
    </source>
</evidence>
<dbReference type="Proteomes" id="UP000467700">
    <property type="component" value="Unassembled WGS sequence"/>
</dbReference>
<comment type="caution">
    <text evidence="4">The sequence shown here is derived from an EMBL/GenBank/DDBJ whole genome shotgun (WGS) entry which is preliminary data.</text>
</comment>
<feature type="region of interest" description="Disordered" evidence="2">
    <location>
        <begin position="328"/>
        <end position="367"/>
    </location>
</feature>
<dbReference type="AlphaFoldDB" id="A0A8S0XHX3"/>
<dbReference type="InterPro" id="IPR006671">
    <property type="entry name" value="Cyclin_N"/>
</dbReference>
<feature type="region of interest" description="Disordered" evidence="2">
    <location>
        <begin position="1"/>
        <end position="40"/>
    </location>
</feature>
<feature type="compositionally biased region" description="Polar residues" evidence="2">
    <location>
        <begin position="8"/>
        <end position="24"/>
    </location>
</feature>
<evidence type="ECO:0000313" key="5">
    <source>
        <dbReference type="Proteomes" id="UP000467700"/>
    </source>
</evidence>
<evidence type="ECO:0000256" key="1">
    <source>
        <dbReference type="RuleBase" id="RU000383"/>
    </source>
</evidence>
<dbReference type="GO" id="GO:0006357">
    <property type="term" value="P:regulation of transcription by RNA polymerase II"/>
    <property type="evidence" value="ECO:0007669"/>
    <property type="project" value="InterPro"/>
</dbReference>
<dbReference type="SMART" id="SM00385">
    <property type="entry name" value="CYCLIN"/>
    <property type="match status" value="1"/>
</dbReference>
<feature type="compositionally biased region" description="Low complexity" evidence="2">
    <location>
        <begin position="328"/>
        <end position="344"/>
    </location>
</feature>
<gene>
    <name evidence="4" type="ORF">AAE3_LOCUS4997</name>
</gene>
<evidence type="ECO:0000259" key="3">
    <source>
        <dbReference type="SMART" id="SM00385"/>
    </source>
</evidence>
<dbReference type="InterPro" id="IPR036915">
    <property type="entry name" value="Cyclin-like_sf"/>
</dbReference>
<dbReference type="OrthoDB" id="25002at2759"/>
<reference evidence="4 5" key="1">
    <citation type="submission" date="2020-01" db="EMBL/GenBank/DDBJ databases">
        <authorList>
            <person name="Gupta K D."/>
        </authorList>
    </citation>
    <scope>NUCLEOTIDE SEQUENCE [LARGE SCALE GENOMIC DNA]</scope>
</reference>
<keyword evidence="5" id="KW-1185">Reference proteome</keyword>
<dbReference type="Pfam" id="PF00134">
    <property type="entry name" value="Cyclin_N"/>
    <property type="match status" value="1"/>
</dbReference>
<dbReference type="PANTHER" id="PTHR10026">
    <property type="entry name" value="CYCLIN"/>
    <property type="match status" value="1"/>
</dbReference>
<feature type="compositionally biased region" description="Low complexity" evidence="2">
    <location>
        <begin position="25"/>
        <end position="36"/>
    </location>
</feature>
<proteinExistence type="inferred from homology"/>
<dbReference type="CDD" id="cd20546">
    <property type="entry name" value="CYCLIN_SpCG1C_ScCTK2-like_rpt2"/>
    <property type="match status" value="1"/>
</dbReference>
<feature type="domain" description="Cyclin-like" evidence="3">
    <location>
        <begin position="74"/>
        <end position="184"/>
    </location>
</feature>
<dbReference type="EMBL" id="CACVBS010000037">
    <property type="protein sequence ID" value="CAA7262939.1"/>
    <property type="molecule type" value="Genomic_DNA"/>
</dbReference>
<evidence type="ECO:0000313" key="4">
    <source>
        <dbReference type="EMBL" id="CAA7262939.1"/>
    </source>
</evidence>
<sequence>MSMMQVDPQASSRAPTPVQSKSTHSVSDSSQMPPSSTKHYHPYFTQAEIDYLSEKQRGKQSAAHEEKVRQSACTFLETVGARVGFPRRTIATAQTLYHRFHLFFPRKDFQYHDVALAAVYVSTKMHDTLKKPRELLSVSYAIRYPDLAAKSKHPGGDIDLDTMDHTMVENDRQRLLAIERLILETICFNFTARMPFPYVIKLGKELKASKKHVQLAWRVAIDCHRTSLPLIYPSHVIALGSIYVSALLLSFEKPPLPTRDGEMSTDKLAAKLSSPLEWQERCRARHEDLQGDLFRRHLPTHCSPSSCFKSEFAHTFLDLLLQFTQQSYSSSTNTSPSTPSSPSPHLVATPGRDRHSLHPQQMQHPYPYKPDQLIRLKIAMRENEAEAVRPPAPKRRKISGFSELDSTERIGQNEGTVRFLFVPHGVAGDVE</sequence>
<protein>
    <recommendedName>
        <fullName evidence="3">Cyclin-like domain-containing protein</fullName>
    </recommendedName>
</protein>
<keyword evidence="1" id="KW-0195">Cyclin</keyword>
<accession>A0A8S0XHX3</accession>
<dbReference type="InterPro" id="IPR043198">
    <property type="entry name" value="Cyclin/Ssn8"/>
</dbReference>
<comment type="similarity">
    <text evidence="1">Belongs to the cyclin family.</text>
</comment>
<organism evidence="4 5">
    <name type="scientific">Cyclocybe aegerita</name>
    <name type="common">Black poplar mushroom</name>
    <name type="synonym">Agrocybe aegerita</name>
    <dbReference type="NCBI Taxonomy" id="1973307"/>
    <lineage>
        <taxon>Eukaryota</taxon>
        <taxon>Fungi</taxon>
        <taxon>Dikarya</taxon>
        <taxon>Basidiomycota</taxon>
        <taxon>Agaricomycotina</taxon>
        <taxon>Agaricomycetes</taxon>
        <taxon>Agaricomycetidae</taxon>
        <taxon>Agaricales</taxon>
        <taxon>Agaricineae</taxon>
        <taxon>Bolbitiaceae</taxon>
        <taxon>Cyclocybe</taxon>
    </lineage>
</organism>
<name>A0A8S0XHX3_CYCAE</name>
<dbReference type="Gene3D" id="1.10.472.10">
    <property type="entry name" value="Cyclin-like"/>
    <property type="match status" value="2"/>
</dbReference>
<dbReference type="SUPFAM" id="SSF47954">
    <property type="entry name" value="Cyclin-like"/>
    <property type="match status" value="2"/>
</dbReference>
<dbReference type="GO" id="GO:0016538">
    <property type="term" value="F:cyclin-dependent protein serine/threonine kinase regulator activity"/>
    <property type="evidence" value="ECO:0007669"/>
    <property type="project" value="InterPro"/>
</dbReference>